<evidence type="ECO:0000313" key="3">
    <source>
        <dbReference type="Proteomes" id="UP000288805"/>
    </source>
</evidence>
<evidence type="ECO:0000256" key="1">
    <source>
        <dbReference type="SAM" id="MobiDB-lite"/>
    </source>
</evidence>
<sequence length="549" mass="61887">MGCLLNEATSRDKCGGDFMSKNLEEAMDFLSYVADVSRGWDEPTKGEVGKMKSQLSAFNAKAGMYTLKEDDDMKAKFAAVTRRLEELELKKVHEVQAVAEAPVQVKLCPNCQSYEHLVEECPTISAEEKCLEIKQMFVGQFKSNNNAPYGNTYNSSWRNHPNFSWKARATQYQQPDQPSQQSSSLEQAIANQQGSGRFCWRPKSHQCSAQSKIDRVENTLNKKMDGMQNDISQRIDNLQYSISRLTNLNTMKDGKALITLRSGKKIEKPTPKPHVEEVEETKKGEEMEDKKREISEKKEDYDSTMNAIPDKELLKEEMLKKSTSPPFPQALHGKKGIRNASEILEDLCTIKRGLTVNKKAFLIEQVSAILQCKSPLKYKDPGSPTISVMIGGKVVEKVFLNLGASVNLLPYSVYKQLDLDVLVQVDNFYYLVDFIVLDTDPTVKEANLVPIILGRPFLATSNVIINCRNGLMQLTFGNMTLDLNIFYMSKKQTTPEEEEGPEEVCIIDTLVEEHCNQNMQDNLNESLANFEEGLPKHLMCLLLYKVGGG</sequence>
<dbReference type="AlphaFoldDB" id="A0A438BT75"/>
<gene>
    <name evidence="2" type="ORF">CK203_109729</name>
</gene>
<comment type="caution">
    <text evidence="2">The sequence shown here is derived from an EMBL/GenBank/DDBJ whole genome shotgun (WGS) entry which is preliminary data.</text>
</comment>
<dbReference type="EMBL" id="QGNW01002627">
    <property type="protein sequence ID" value="RVW14175.1"/>
    <property type="molecule type" value="Genomic_DNA"/>
</dbReference>
<feature type="region of interest" description="Disordered" evidence="1">
    <location>
        <begin position="266"/>
        <end position="302"/>
    </location>
</feature>
<organism evidence="2 3">
    <name type="scientific">Vitis vinifera</name>
    <name type="common">Grape</name>
    <dbReference type="NCBI Taxonomy" id="29760"/>
    <lineage>
        <taxon>Eukaryota</taxon>
        <taxon>Viridiplantae</taxon>
        <taxon>Streptophyta</taxon>
        <taxon>Embryophyta</taxon>
        <taxon>Tracheophyta</taxon>
        <taxon>Spermatophyta</taxon>
        <taxon>Magnoliopsida</taxon>
        <taxon>eudicotyledons</taxon>
        <taxon>Gunneridae</taxon>
        <taxon>Pentapetalae</taxon>
        <taxon>rosids</taxon>
        <taxon>Vitales</taxon>
        <taxon>Vitaceae</taxon>
        <taxon>Viteae</taxon>
        <taxon>Vitis</taxon>
    </lineage>
</organism>
<dbReference type="Gene3D" id="2.40.70.10">
    <property type="entry name" value="Acid Proteases"/>
    <property type="match status" value="1"/>
</dbReference>
<name>A0A438BT75_VITVI</name>
<evidence type="ECO:0000313" key="2">
    <source>
        <dbReference type="EMBL" id="RVW14175.1"/>
    </source>
</evidence>
<proteinExistence type="predicted"/>
<feature type="compositionally biased region" description="Basic and acidic residues" evidence="1">
    <location>
        <begin position="266"/>
        <end position="301"/>
    </location>
</feature>
<protein>
    <recommendedName>
        <fullName evidence="4">Retrotransposon gag domain-containing protein</fullName>
    </recommendedName>
</protein>
<evidence type="ECO:0008006" key="4">
    <source>
        <dbReference type="Google" id="ProtNLM"/>
    </source>
</evidence>
<reference evidence="2 3" key="1">
    <citation type="journal article" date="2018" name="PLoS Genet.">
        <title>Population sequencing reveals clonal diversity and ancestral inbreeding in the grapevine cultivar Chardonnay.</title>
        <authorList>
            <person name="Roach M.J."/>
            <person name="Johnson D.L."/>
            <person name="Bohlmann J."/>
            <person name="van Vuuren H.J."/>
            <person name="Jones S.J."/>
            <person name="Pretorius I.S."/>
            <person name="Schmidt S.A."/>
            <person name="Borneman A.R."/>
        </authorList>
    </citation>
    <scope>NUCLEOTIDE SEQUENCE [LARGE SCALE GENOMIC DNA]</scope>
    <source>
        <strain evidence="3">cv. Chardonnay</strain>
        <tissue evidence="2">Leaf</tissue>
    </source>
</reference>
<dbReference type="PANTHER" id="PTHR33067">
    <property type="entry name" value="RNA-DIRECTED DNA POLYMERASE-RELATED"/>
    <property type="match status" value="1"/>
</dbReference>
<dbReference type="InterPro" id="IPR021109">
    <property type="entry name" value="Peptidase_aspartic_dom_sf"/>
</dbReference>
<dbReference type="Proteomes" id="UP000288805">
    <property type="component" value="Unassembled WGS sequence"/>
</dbReference>
<dbReference type="PANTHER" id="PTHR33067:SF32">
    <property type="entry name" value="ASPARTIC PEPTIDASE DDI1-TYPE DOMAIN-CONTAINING PROTEIN"/>
    <property type="match status" value="1"/>
</dbReference>
<dbReference type="CDD" id="cd00303">
    <property type="entry name" value="retropepsin_like"/>
    <property type="match status" value="1"/>
</dbReference>
<accession>A0A438BT75</accession>